<dbReference type="KEGG" id="tet:TTHERM_01029950"/>
<feature type="compositionally biased region" description="Polar residues" evidence="1">
    <location>
        <begin position="338"/>
        <end position="351"/>
    </location>
</feature>
<protein>
    <submittedName>
        <fullName evidence="2">Tetratricopeptide repeat protein</fullName>
    </submittedName>
</protein>
<feature type="compositionally biased region" description="Polar residues" evidence="1">
    <location>
        <begin position="522"/>
        <end position="534"/>
    </location>
</feature>
<reference evidence="3" key="1">
    <citation type="journal article" date="2006" name="PLoS Biol.">
        <title>Macronuclear genome sequence of the ciliate Tetrahymena thermophila, a model eukaryote.</title>
        <authorList>
            <person name="Eisen J.A."/>
            <person name="Coyne R.S."/>
            <person name="Wu M."/>
            <person name="Wu D."/>
            <person name="Thiagarajan M."/>
            <person name="Wortman J.R."/>
            <person name="Badger J.H."/>
            <person name="Ren Q."/>
            <person name="Amedeo P."/>
            <person name="Jones K.M."/>
            <person name="Tallon L.J."/>
            <person name="Delcher A.L."/>
            <person name="Salzberg S.L."/>
            <person name="Silva J.C."/>
            <person name="Haas B.J."/>
            <person name="Majoros W.H."/>
            <person name="Farzad M."/>
            <person name="Carlton J.M."/>
            <person name="Smith R.K. Jr."/>
            <person name="Garg J."/>
            <person name="Pearlman R.E."/>
            <person name="Karrer K.M."/>
            <person name="Sun L."/>
            <person name="Manning G."/>
            <person name="Elde N.C."/>
            <person name="Turkewitz A.P."/>
            <person name="Asai D.J."/>
            <person name="Wilkes D.E."/>
            <person name="Wang Y."/>
            <person name="Cai H."/>
            <person name="Collins K."/>
            <person name="Stewart B.A."/>
            <person name="Lee S.R."/>
            <person name="Wilamowska K."/>
            <person name="Weinberg Z."/>
            <person name="Ruzzo W.L."/>
            <person name="Wloga D."/>
            <person name="Gaertig J."/>
            <person name="Frankel J."/>
            <person name="Tsao C.-C."/>
            <person name="Gorovsky M.A."/>
            <person name="Keeling P.J."/>
            <person name="Waller R.F."/>
            <person name="Patron N.J."/>
            <person name="Cherry J.M."/>
            <person name="Stover N.A."/>
            <person name="Krieger C.J."/>
            <person name="del Toro C."/>
            <person name="Ryder H.F."/>
            <person name="Williamson S.C."/>
            <person name="Barbeau R.A."/>
            <person name="Hamilton E.P."/>
            <person name="Orias E."/>
        </authorList>
    </citation>
    <scope>NUCLEOTIDE SEQUENCE [LARGE SCALE GENOMIC DNA]</scope>
    <source>
        <strain evidence="3">SB210</strain>
    </source>
</reference>
<organism evidence="2 3">
    <name type="scientific">Tetrahymena thermophila (strain SB210)</name>
    <dbReference type="NCBI Taxonomy" id="312017"/>
    <lineage>
        <taxon>Eukaryota</taxon>
        <taxon>Sar</taxon>
        <taxon>Alveolata</taxon>
        <taxon>Ciliophora</taxon>
        <taxon>Intramacronucleata</taxon>
        <taxon>Oligohymenophorea</taxon>
        <taxon>Hymenostomatida</taxon>
        <taxon>Tetrahymenina</taxon>
        <taxon>Tetrahymenidae</taxon>
        <taxon>Tetrahymena</taxon>
    </lineage>
</organism>
<dbReference type="EMBL" id="GG662710">
    <property type="protein sequence ID" value="EAR94913.3"/>
    <property type="molecule type" value="Genomic_DNA"/>
</dbReference>
<gene>
    <name evidence="2" type="ORF">TTHERM_01029950</name>
</gene>
<feature type="region of interest" description="Disordered" evidence="1">
    <location>
        <begin position="317"/>
        <end position="370"/>
    </location>
</feature>
<feature type="compositionally biased region" description="Low complexity" evidence="1">
    <location>
        <begin position="317"/>
        <end position="337"/>
    </location>
</feature>
<sequence length="583" mass="67985">MNGADGHFNLIMVQRNLYFNNGLKLMSEGDFAGAQLYFKKILQNISGDLQAQFQLARCYQFCENYQAALLAYEDVFKRNMKDPRPVYQQAYIHEKNYQLDLAIKYYEKAAKILQNNISEFKNDNKIYIIYFTLGLKYEQKNEIEKAKQAFQTFIQFKNISDKARQLANKKLIDLANKYLEGSQTQQYKSKMNQVVRQQQQHPSYIKYQQSMKEEEEKNKAYNMVMQLEIAKSSNLYQLNLQQIKEDSENKKEQRKPGDSNISSQTSTADKHPSINQAQNHVDDNSFNFKINSQQDFKFITTNYNQLNINNISLPHQNNINTTTHNNNNNIAQNTHQQKNFPPQQIQSNSKINSTNQQNSSHQQQQQNQNNANQIKYQQFQQIQQIIITSDKLMQPSQSQSQDINGAKNFVNFPHTSADIKEIYQQRKNRLTFDPSSSTKDMFASNNSQNTQQQNAQNNQKNNLDQNILYEDDYEEILNEEDMIPDEKDIKKKKSSYKYLHPIEDDQEESDDDDIPSEKEGKTMQNKSSFTNPNQIKNIFMKSFIDVAQKSNSKSRISGQSHLSNSRFSVLQDQSALLKKNNVS</sequence>
<dbReference type="GeneID" id="7824838"/>
<dbReference type="SUPFAM" id="SSF48452">
    <property type="entry name" value="TPR-like"/>
    <property type="match status" value="1"/>
</dbReference>
<evidence type="ECO:0000256" key="1">
    <source>
        <dbReference type="SAM" id="MobiDB-lite"/>
    </source>
</evidence>
<dbReference type="InParanoid" id="Q23EE4"/>
<feature type="compositionally biased region" description="Low complexity" evidence="1">
    <location>
        <begin position="352"/>
        <end position="370"/>
    </location>
</feature>
<dbReference type="Gene3D" id="1.25.40.10">
    <property type="entry name" value="Tetratricopeptide repeat domain"/>
    <property type="match status" value="1"/>
</dbReference>
<dbReference type="InterPro" id="IPR019734">
    <property type="entry name" value="TPR_rpt"/>
</dbReference>
<proteinExistence type="predicted"/>
<name>Q23EE4_TETTS</name>
<feature type="region of interest" description="Disordered" evidence="1">
    <location>
        <begin position="245"/>
        <end position="286"/>
    </location>
</feature>
<feature type="compositionally biased region" description="Polar residues" evidence="1">
    <location>
        <begin position="259"/>
        <end position="286"/>
    </location>
</feature>
<evidence type="ECO:0000313" key="3">
    <source>
        <dbReference type="Proteomes" id="UP000009168"/>
    </source>
</evidence>
<dbReference type="AlphaFoldDB" id="Q23EE4"/>
<dbReference type="RefSeq" id="XP_001015158.3">
    <property type="nucleotide sequence ID" value="XM_001015158.3"/>
</dbReference>
<dbReference type="SMART" id="SM00028">
    <property type="entry name" value="TPR"/>
    <property type="match status" value="4"/>
</dbReference>
<keyword evidence="3" id="KW-1185">Reference proteome</keyword>
<feature type="region of interest" description="Disordered" evidence="1">
    <location>
        <begin position="500"/>
        <end position="534"/>
    </location>
</feature>
<accession>Q23EE4</accession>
<dbReference type="InterPro" id="IPR011990">
    <property type="entry name" value="TPR-like_helical_dom_sf"/>
</dbReference>
<feature type="compositionally biased region" description="Basic and acidic residues" evidence="1">
    <location>
        <begin position="245"/>
        <end position="257"/>
    </location>
</feature>
<dbReference type="Proteomes" id="UP000009168">
    <property type="component" value="Unassembled WGS sequence"/>
</dbReference>
<evidence type="ECO:0000313" key="2">
    <source>
        <dbReference type="EMBL" id="EAR94913.3"/>
    </source>
</evidence>
<feature type="region of interest" description="Disordered" evidence="1">
    <location>
        <begin position="431"/>
        <end position="465"/>
    </location>
</feature>
<feature type="compositionally biased region" description="Low complexity" evidence="1">
    <location>
        <begin position="445"/>
        <end position="465"/>
    </location>
</feature>
<dbReference type="HOGENOM" id="CLU_474517_0_0_1"/>
<dbReference type="Pfam" id="PF14559">
    <property type="entry name" value="TPR_19"/>
    <property type="match status" value="1"/>
</dbReference>
<feature type="compositionally biased region" description="Acidic residues" evidence="1">
    <location>
        <begin position="504"/>
        <end position="514"/>
    </location>
</feature>